<dbReference type="OrthoDB" id="268339at2"/>
<dbReference type="InterPro" id="IPR050109">
    <property type="entry name" value="HTH-type_TetR-like_transc_reg"/>
</dbReference>
<evidence type="ECO:0000313" key="6">
    <source>
        <dbReference type="EMBL" id="PFG16003.1"/>
    </source>
</evidence>
<feature type="DNA-binding region" description="H-T-H motif" evidence="4">
    <location>
        <begin position="38"/>
        <end position="57"/>
    </location>
</feature>
<dbReference type="Proteomes" id="UP000226079">
    <property type="component" value="Unassembled WGS sequence"/>
</dbReference>
<dbReference type="GO" id="GO:0003700">
    <property type="term" value="F:DNA-binding transcription factor activity"/>
    <property type="evidence" value="ECO:0007669"/>
    <property type="project" value="TreeGrafter"/>
</dbReference>
<gene>
    <name evidence="6" type="ORF">ATK74_0528</name>
</gene>
<keyword evidence="3" id="KW-0804">Transcription</keyword>
<dbReference type="SUPFAM" id="SSF46689">
    <property type="entry name" value="Homeodomain-like"/>
    <property type="match status" value="1"/>
</dbReference>
<dbReference type="Gene3D" id="1.10.357.10">
    <property type="entry name" value="Tetracycline Repressor, domain 2"/>
    <property type="match status" value="1"/>
</dbReference>
<organism evidence="6 7">
    <name type="scientific">Propionicimonas paludicola</name>
    <dbReference type="NCBI Taxonomy" id="185243"/>
    <lineage>
        <taxon>Bacteria</taxon>
        <taxon>Bacillati</taxon>
        <taxon>Actinomycetota</taxon>
        <taxon>Actinomycetes</taxon>
        <taxon>Propionibacteriales</taxon>
        <taxon>Nocardioidaceae</taxon>
        <taxon>Propionicimonas</taxon>
    </lineage>
</organism>
<dbReference type="InterPro" id="IPR036271">
    <property type="entry name" value="Tet_transcr_reg_TetR-rel_C_sf"/>
</dbReference>
<dbReference type="InterPro" id="IPR009057">
    <property type="entry name" value="Homeodomain-like_sf"/>
</dbReference>
<evidence type="ECO:0000256" key="1">
    <source>
        <dbReference type="ARBA" id="ARBA00023015"/>
    </source>
</evidence>
<reference evidence="6 7" key="1">
    <citation type="submission" date="2017-10" db="EMBL/GenBank/DDBJ databases">
        <title>Sequencing the genomes of 1000 actinobacteria strains.</title>
        <authorList>
            <person name="Klenk H.-P."/>
        </authorList>
    </citation>
    <scope>NUCLEOTIDE SEQUENCE [LARGE SCALE GENOMIC DNA]</scope>
    <source>
        <strain evidence="6 7">DSM 15597</strain>
    </source>
</reference>
<dbReference type="InterPro" id="IPR001647">
    <property type="entry name" value="HTH_TetR"/>
</dbReference>
<accession>A0A2A9CNN4</accession>
<keyword evidence="2 4" id="KW-0238">DNA-binding</keyword>
<dbReference type="AlphaFoldDB" id="A0A2A9CNN4"/>
<dbReference type="PROSITE" id="PS50977">
    <property type="entry name" value="HTH_TETR_2"/>
    <property type="match status" value="1"/>
</dbReference>
<evidence type="ECO:0000259" key="5">
    <source>
        <dbReference type="PROSITE" id="PS50977"/>
    </source>
</evidence>
<sequence>MRPPAGPDQRKVRGELRRDRILQVATVHFGRRGYGGARLVDIAAEAGVTDAGLLHHFPTKKALFEAVVARRDSTYAGMWDPANVTARQMFDAYIEAVRIAAADRDLTRFRGTLSAAAQLEGHPAEGYLAGKLEQALAGLVPFLEACRDRGELRADLDPTQVVLEVLAMNSGLRELWLQLPEKVDYPTALATAVNGIYERIRATDAAED</sequence>
<protein>
    <submittedName>
        <fullName evidence="6">TetR family transcriptional regulator</fullName>
    </submittedName>
</protein>
<dbReference type="EMBL" id="PDJC01000001">
    <property type="protein sequence ID" value="PFG16003.1"/>
    <property type="molecule type" value="Genomic_DNA"/>
</dbReference>
<dbReference type="GO" id="GO:0000976">
    <property type="term" value="F:transcription cis-regulatory region binding"/>
    <property type="evidence" value="ECO:0007669"/>
    <property type="project" value="TreeGrafter"/>
</dbReference>
<dbReference type="SUPFAM" id="SSF48498">
    <property type="entry name" value="Tetracyclin repressor-like, C-terminal domain"/>
    <property type="match status" value="1"/>
</dbReference>
<evidence type="ECO:0000256" key="4">
    <source>
        <dbReference type="PROSITE-ProRule" id="PRU00335"/>
    </source>
</evidence>
<feature type="domain" description="HTH tetR-type" evidence="5">
    <location>
        <begin position="15"/>
        <end position="75"/>
    </location>
</feature>
<dbReference type="Pfam" id="PF00440">
    <property type="entry name" value="TetR_N"/>
    <property type="match status" value="1"/>
</dbReference>
<dbReference type="PANTHER" id="PTHR30055">
    <property type="entry name" value="HTH-TYPE TRANSCRIPTIONAL REGULATOR RUTR"/>
    <property type="match status" value="1"/>
</dbReference>
<keyword evidence="1" id="KW-0805">Transcription regulation</keyword>
<comment type="caution">
    <text evidence="6">The sequence shown here is derived from an EMBL/GenBank/DDBJ whole genome shotgun (WGS) entry which is preliminary data.</text>
</comment>
<name>A0A2A9CNN4_9ACTN</name>
<evidence type="ECO:0000256" key="3">
    <source>
        <dbReference type="ARBA" id="ARBA00023163"/>
    </source>
</evidence>
<dbReference type="PRINTS" id="PR00455">
    <property type="entry name" value="HTHTETR"/>
</dbReference>
<proteinExistence type="predicted"/>
<evidence type="ECO:0000256" key="2">
    <source>
        <dbReference type="ARBA" id="ARBA00023125"/>
    </source>
</evidence>
<dbReference type="RefSeq" id="WP_098459581.1">
    <property type="nucleotide sequence ID" value="NZ_PDJC01000001.1"/>
</dbReference>
<keyword evidence="7" id="KW-1185">Reference proteome</keyword>
<evidence type="ECO:0000313" key="7">
    <source>
        <dbReference type="Proteomes" id="UP000226079"/>
    </source>
</evidence>
<dbReference type="PANTHER" id="PTHR30055:SF234">
    <property type="entry name" value="HTH-TYPE TRANSCRIPTIONAL REGULATOR BETI"/>
    <property type="match status" value="1"/>
</dbReference>